<dbReference type="SMART" id="SM00355">
    <property type="entry name" value="ZnF_C2H2"/>
    <property type="match status" value="2"/>
</dbReference>
<dbReference type="Pfam" id="PF00096">
    <property type="entry name" value="zf-C2H2"/>
    <property type="match status" value="2"/>
</dbReference>
<evidence type="ECO:0000256" key="1">
    <source>
        <dbReference type="PROSITE-ProRule" id="PRU00042"/>
    </source>
</evidence>
<organism evidence="3">
    <name type="scientific">Fopius arisanus</name>
    <dbReference type="NCBI Taxonomy" id="64838"/>
    <lineage>
        <taxon>Eukaryota</taxon>
        <taxon>Metazoa</taxon>
        <taxon>Ecdysozoa</taxon>
        <taxon>Arthropoda</taxon>
        <taxon>Hexapoda</taxon>
        <taxon>Insecta</taxon>
        <taxon>Pterygota</taxon>
        <taxon>Neoptera</taxon>
        <taxon>Endopterygota</taxon>
        <taxon>Hymenoptera</taxon>
        <taxon>Apocrita</taxon>
        <taxon>Ichneumonoidea</taxon>
        <taxon>Braconidae</taxon>
        <taxon>Opiinae</taxon>
        <taxon>Fopius</taxon>
    </lineage>
</organism>
<keyword evidence="1" id="KW-0863">Zinc-finger</keyword>
<keyword evidence="1" id="KW-0479">Metal-binding</keyword>
<gene>
    <name evidence="3" type="primary">lola_7</name>
    <name evidence="3" type="ORF">g.32635</name>
</gene>
<protein>
    <submittedName>
        <fullName evidence="3">Lola_7 protein</fullName>
    </submittedName>
</protein>
<feature type="domain" description="C2H2-type" evidence="2">
    <location>
        <begin position="34"/>
        <end position="62"/>
    </location>
</feature>
<feature type="domain" description="C2H2-type" evidence="2">
    <location>
        <begin position="63"/>
        <end position="86"/>
    </location>
</feature>
<dbReference type="InterPro" id="IPR036236">
    <property type="entry name" value="Znf_C2H2_sf"/>
</dbReference>
<accession>A0A0C9PUW5</accession>
<feature type="non-terminal residue" evidence="3">
    <location>
        <position position="1"/>
    </location>
</feature>
<dbReference type="AlphaFoldDB" id="A0A0C9PUW5"/>
<dbReference type="Gene3D" id="3.30.160.60">
    <property type="entry name" value="Classic Zinc Finger"/>
    <property type="match status" value="1"/>
</dbReference>
<proteinExistence type="predicted"/>
<dbReference type="GO" id="GO:0008270">
    <property type="term" value="F:zinc ion binding"/>
    <property type="evidence" value="ECO:0007669"/>
    <property type="project" value="UniProtKB-KW"/>
</dbReference>
<reference evidence="3" key="1">
    <citation type="submission" date="2015-01" db="EMBL/GenBank/DDBJ databases">
        <title>Transcriptome Assembly of Fopius arisanus.</title>
        <authorList>
            <person name="Geib S."/>
        </authorList>
    </citation>
    <scope>NUCLEOTIDE SEQUENCE</scope>
</reference>
<sequence length="110" mass="13125">RRVTRDNSNSIQIPIKPGQSMEWQFVIPNSGKRHACSTCGKSYKHRTHLVRHMKYTCGGMRAFQCPYCIQDFRQRAMMWIHIRNQHRHSTLYCIDKSKNEKVFYLSSYRG</sequence>
<dbReference type="InterPro" id="IPR013087">
    <property type="entry name" value="Znf_C2H2_type"/>
</dbReference>
<dbReference type="PROSITE" id="PS00028">
    <property type="entry name" value="ZINC_FINGER_C2H2_1"/>
    <property type="match status" value="1"/>
</dbReference>
<evidence type="ECO:0000313" key="3">
    <source>
        <dbReference type="EMBL" id="JAG74975.1"/>
    </source>
</evidence>
<dbReference type="EMBL" id="GBYB01005208">
    <property type="protein sequence ID" value="JAG74975.1"/>
    <property type="molecule type" value="Transcribed_RNA"/>
</dbReference>
<name>A0A0C9PUW5_9HYME</name>
<dbReference type="SUPFAM" id="SSF57667">
    <property type="entry name" value="beta-beta-alpha zinc fingers"/>
    <property type="match status" value="1"/>
</dbReference>
<dbReference type="PROSITE" id="PS50157">
    <property type="entry name" value="ZINC_FINGER_C2H2_2"/>
    <property type="match status" value="2"/>
</dbReference>
<evidence type="ECO:0000259" key="2">
    <source>
        <dbReference type="PROSITE" id="PS50157"/>
    </source>
</evidence>
<keyword evidence="1" id="KW-0862">Zinc</keyword>